<feature type="compositionally biased region" description="Basic and acidic residues" evidence="1">
    <location>
        <begin position="305"/>
        <end position="323"/>
    </location>
</feature>
<reference evidence="2" key="1">
    <citation type="journal article" date="2015" name="Nature">
        <title>Complex archaea that bridge the gap between prokaryotes and eukaryotes.</title>
        <authorList>
            <person name="Spang A."/>
            <person name="Saw J.H."/>
            <person name="Jorgensen S.L."/>
            <person name="Zaremba-Niedzwiedzka K."/>
            <person name="Martijn J."/>
            <person name="Lind A.E."/>
            <person name="van Eijk R."/>
            <person name="Schleper C."/>
            <person name="Guy L."/>
            <person name="Ettema T.J."/>
        </authorList>
    </citation>
    <scope>NUCLEOTIDE SEQUENCE</scope>
</reference>
<feature type="region of interest" description="Disordered" evidence="1">
    <location>
        <begin position="191"/>
        <end position="222"/>
    </location>
</feature>
<feature type="compositionally biased region" description="Basic and acidic residues" evidence="1">
    <location>
        <begin position="330"/>
        <end position="361"/>
    </location>
</feature>
<accession>A0A0F9JT71</accession>
<name>A0A0F9JT71_9ZZZZ</name>
<evidence type="ECO:0000313" key="2">
    <source>
        <dbReference type="EMBL" id="KKM02133.1"/>
    </source>
</evidence>
<gene>
    <name evidence="2" type="ORF">LCGC14_1787520</name>
</gene>
<feature type="non-terminal residue" evidence="2">
    <location>
        <position position="1"/>
    </location>
</feature>
<protein>
    <submittedName>
        <fullName evidence="2">Uncharacterized protein</fullName>
    </submittedName>
</protein>
<sequence length="535" mass="60501">IARAVAYVMGLNPEDPNEVKKADQMMAYAAEKKFAGDIHELQTNLVAALEAKDDEAVKGLLQVQDNPNEAFNGVDIAEGYNFRCQLANEVAKNQLMDWLEETGVDYLIDNDGRFAIKCPDRNSHYHISRRVEHFSNKWDRGPVQKTVDPTARVKGLTDISRDNGLYDNVTEIAGSQPVYSPGTGKGIETGIGPSMFPADKKRKHKYLDDDPRGKVREDADLSDSPDSVKVILQNFRVLADKVRMVPDPSVEYVWLVVDDKRHLAWIVYIKEKDVEDVDYTEAVSKYFDKPGQTVWEGKKKKKTTKQREKAAREKLEDPEEKAKAASGEEDPAKKLQDPQFKHQVVPDKKKEASKKEARKKVDISESAQIEEGVLGMINLPPVARMKELAGLNITQKPESVTTVEIVPVENSACVANDESALALATNRLDDVFKIYDMLNTSQKEEFRLILINVLMKGGVHLRESDELLKELEVGKPTGQLTQKDRIQIAHMLRKYWRDMTVDVDNWKHKTTKLAPLEQVILLLKKLERRIGQGMT</sequence>
<proteinExistence type="predicted"/>
<dbReference type="AlphaFoldDB" id="A0A0F9JT71"/>
<feature type="region of interest" description="Disordered" evidence="1">
    <location>
        <begin position="296"/>
        <end position="361"/>
    </location>
</feature>
<comment type="caution">
    <text evidence="2">The sequence shown here is derived from an EMBL/GenBank/DDBJ whole genome shotgun (WGS) entry which is preliminary data.</text>
</comment>
<dbReference type="EMBL" id="LAZR01017015">
    <property type="protein sequence ID" value="KKM02133.1"/>
    <property type="molecule type" value="Genomic_DNA"/>
</dbReference>
<feature type="compositionally biased region" description="Basic and acidic residues" evidence="1">
    <location>
        <begin position="206"/>
        <end position="219"/>
    </location>
</feature>
<evidence type="ECO:0000256" key="1">
    <source>
        <dbReference type="SAM" id="MobiDB-lite"/>
    </source>
</evidence>
<organism evidence="2">
    <name type="scientific">marine sediment metagenome</name>
    <dbReference type="NCBI Taxonomy" id="412755"/>
    <lineage>
        <taxon>unclassified sequences</taxon>
        <taxon>metagenomes</taxon>
        <taxon>ecological metagenomes</taxon>
    </lineage>
</organism>